<dbReference type="AlphaFoldDB" id="A0A834YDY5"/>
<evidence type="ECO:0000313" key="2">
    <source>
        <dbReference type="EMBL" id="KAF8379908.1"/>
    </source>
</evidence>
<dbReference type="OMA" id="WAVLENC"/>
<organism evidence="2 3">
    <name type="scientific">Tetracentron sinense</name>
    <name type="common">Spur-leaf</name>
    <dbReference type="NCBI Taxonomy" id="13715"/>
    <lineage>
        <taxon>Eukaryota</taxon>
        <taxon>Viridiplantae</taxon>
        <taxon>Streptophyta</taxon>
        <taxon>Embryophyta</taxon>
        <taxon>Tracheophyta</taxon>
        <taxon>Spermatophyta</taxon>
        <taxon>Magnoliopsida</taxon>
        <taxon>Trochodendrales</taxon>
        <taxon>Trochodendraceae</taxon>
        <taxon>Tetracentron</taxon>
    </lineage>
</organism>
<evidence type="ECO:0000256" key="1">
    <source>
        <dbReference type="SAM" id="MobiDB-lite"/>
    </source>
</evidence>
<reference evidence="2 3" key="1">
    <citation type="submission" date="2020-04" db="EMBL/GenBank/DDBJ databases">
        <title>Plant Genome Project.</title>
        <authorList>
            <person name="Zhang R.-G."/>
        </authorList>
    </citation>
    <scope>NUCLEOTIDE SEQUENCE [LARGE SCALE GENOMIC DNA]</scope>
    <source>
        <strain evidence="2">YNK0</strain>
        <tissue evidence="2">Leaf</tissue>
    </source>
</reference>
<dbReference type="EMBL" id="JABCRI010000021">
    <property type="protein sequence ID" value="KAF8379908.1"/>
    <property type="molecule type" value="Genomic_DNA"/>
</dbReference>
<feature type="region of interest" description="Disordered" evidence="1">
    <location>
        <begin position="49"/>
        <end position="83"/>
    </location>
</feature>
<accession>A0A834YDY5</accession>
<dbReference type="Proteomes" id="UP000655225">
    <property type="component" value="Unassembled WGS sequence"/>
</dbReference>
<evidence type="ECO:0000313" key="3">
    <source>
        <dbReference type="Proteomes" id="UP000655225"/>
    </source>
</evidence>
<comment type="caution">
    <text evidence="2">The sequence shown here is derived from an EMBL/GenBank/DDBJ whole genome shotgun (WGS) entry which is preliminary data.</text>
</comment>
<protein>
    <submittedName>
        <fullName evidence="2">Uncharacterized protein</fullName>
    </submittedName>
</protein>
<feature type="compositionally biased region" description="Polar residues" evidence="1">
    <location>
        <begin position="49"/>
        <end position="65"/>
    </location>
</feature>
<keyword evidence="3" id="KW-1185">Reference proteome</keyword>
<gene>
    <name evidence="2" type="ORF">HHK36_027373</name>
</gene>
<dbReference type="OrthoDB" id="684590at2759"/>
<name>A0A834YDY5_TETSI</name>
<dbReference type="PANTHER" id="PTHR37258">
    <property type="entry name" value="FANTOM PROTEIN"/>
    <property type="match status" value="1"/>
</dbReference>
<dbReference type="PANTHER" id="PTHR37258:SF1">
    <property type="entry name" value="FANTOM PROTEIN"/>
    <property type="match status" value="1"/>
</dbReference>
<sequence length="323" mass="35954">MKMLCSISNSTPKSGSNWLDRLRSTKGFPPANALHDLDHFLQHSNPQPIISDSTTPHQSHPNSFLNGKPVAEDPEKNTGLNKNGEKEDWFDIITSVLAQLFNMGDSCEFRRVLDEKRSSRKQPNPKFCVFSASASLDHSSLDAVPPILSPPSADNSATETKETGEQLKLKKQGNVASITLEDDSSTDFSACSSAEVTIIDTSSPLWKLEKLLFRNGNVWKVRDKKWMWKDVSLCNKKNKKAVQSVMEVGGKKKRKASLPPSNTDKKAAQERLISSNEEFYNLNDHDKGLGIVQVSPFLMWAVLENCGVDDLDIHNLSKQKLDS</sequence>
<proteinExistence type="predicted"/>
<feature type="region of interest" description="Disordered" evidence="1">
    <location>
        <begin position="141"/>
        <end position="165"/>
    </location>
</feature>